<protein>
    <submittedName>
        <fullName evidence="1">Uncharacterized protein</fullName>
    </submittedName>
</protein>
<proteinExistence type="predicted"/>
<dbReference type="AlphaFoldDB" id="A0A645J4Y3"/>
<reference evidence="1" key="1">
    <citation type="submission" date="2019-08" db="EMBL/GenBank/DDBJ databases">
        <authorList>
            <person name="Kucharzyk K."/>
            <person name="Murdoch R.W."/>
            <person name="Higgins S."/>
            <person name="Loffler F."/>
        </authorList>
    </citation>
    <scope>NUCLEOTIDE SEQUENCE</scope>
</reference>
<accession>A0A645J4Y3</accession>
<comment type="caution">
    <text evidence="1">The sequence shown here is derived from an EMBL/GenBank/DDBJ whole genome shotgun (WGS) entry which is preliminary data.</text>
</comment>
<organism evidence="1">
    <name type="scientific">bioreactor metagenome</name>
    <dbReference type="NCBI Taxonomy" id="1076179"/>
    <lineage>
        <taxon>unclassified sequences</taxon>
        <taxon>metagenomes</taxon>
        <taxon>ecological metagenomes</taxon>
    </lineage>
</organism>
<name>A0A645J4Y3_9ZZZZ</name>
<evidence type="ECO:0000313" key="1">
    <source>
        <dbReference type="EMBL" id="MPN58192.1"/>
    </source>
</evidence>
<dbReference type="EMBL" id="VSSQ01130609">
    <property type="protein sequence ID" value="MPN58192.1"/>
    <property type="molecule type" value="Genomic_DNA"/>
</dbReference>
<gene>
    <name evidence="1" type="ORF">SDC9_205893</name>
</gene>
<sequence>MPAEPVAVLLLHRAGDQNGVLVGQQAQILHDLGAVNRRDHAAPLVGSAAPADFGFGFIALIGVEGPVGQLAQAHGVDMSVVGDQGFAGAHPAEGVSHGVQLGLVIAQLLHFGQNPAGYALLLAALAGNADEVPQESGHVRPVALSGLFDCVKVHAHILQLYLI</sequence>